<name>A0A7Y7XGK5_9PSED</name>
<dbReference type="AlphaFoldDB" id="A0A7Y7XGK5"/>
<keyword evidence="1" id="KW-0175">Coiled coil</keyword>
<feature type="coiled-coil region" evidence="1">
    <location>
        <begin position="82"/>
        <end position="109"/>
    </location>
</feature>
<dbReference type="RefSeq" id="WP_177094234.1">
    <property type="nucleotide sequence ID" value="NZ_JACAQB010000022.1"/>
</dbReference>
<dbReference type="Proteomes" id="UP000539985">
    <property type="component" value="Unassembled WGS sequence"/>
</dbReference>
<reference evidence="3 4" key="1">
    <citation type="submission" date="2020-04" db="EMBL/GenBank/DDBJ databases">
        <title>Molecular characterization of pseudomonads from Agaricus bisporus reveal novel blotch 2 pathogens in Western Europe.</title>
        <authorList>
            <person name="Taparia T."/>
            <person name="Krijger M."/>
            <person name="Haynes E."/>
            <person name="Elpinstone J.G."/>
            <person name="Noble R."/>
            <person name="Van Der Wolf J."/>
        </authorList>
    </citation>
    <scope>NUCLEOTIDE SEQUENCE [LARGE SCALE GENOMIC DNA]</scope>
    <source>
        <strain evidence="3 4">H7001</strain>
    </source>
</reference>
<sequence>MLARFKLSLTIPATGLLVLLLGGLALPAQAAVEVDNQQARGFDNLAALHGSAGSGYSLHNTSFTVDDFQKMQTLQKRNADELESLKTIVNDQARVIDALKRNVDDLSRKVK</sequence>
<accession>A0A7Y7XGK5</accession>
<evidence type="ECO:0000256" key="2">
    <source>
        <dbReference type="SAM" id="SignalP"/>
    </source>
</evidence>
<organism evidence="3 4">
    <name type="scientific">Pseudomonas gingeri</name>
    <dbReference type="NCBI Taxonomy" id="117681"/>
    <lineage>
        <taxon>Bacteria</taxon>
        <taxon>Pseudomonadati</taxon>
        <taxon>Pseudomonadota</taxon>
        <taxon>Gammaproteobacteria</taxon>
        <taxon>Pseudomonadales</taxon>
        <taxon>Pseudomonadaceae</taxon>
        <taxon>Pseudomonas</taxon>
    </lineage>
</organism>
<keyword evidence="2" id="KW-0732">Signal</keyword>
<evidence type="ECO:0000313" key="4">
    <source>
        <dbReference type="Proteomes" id="UP000539985"/>
    </source>
</evidence>
<protein>
    <submittedName>
        <fullName evidence="3">Uncharacterized protein</fullName>
    </submittedName>
</protein>
<evidence type="ECO:0000313" key="3">
    <source>
        <dbReference type="EMBL" id="NWB99235.1"/>
    </source>
</evidence>
<evidence type="ECO:0000256" key="1">
    <source>
        <dbReference type="SAM" id="Coils"/>
    </source>
</evidence>
<dbReference type="EMBL" id="JACAQB010000022">
    <property type="protein sequence ID" value="NWB99235.1"/>
    <property type="molecule type" value="Genomic_DNA"/>
</dbReference>
<feature type="chain" id="PRO_5031123201" evidence="2">
    <location>
        <begin position="31"/>
        <end position="111"/>
    </location>
</feature>
<gene>
    <name evidence="3" type="ORF">HX882_25415</name>
</gene>
<feature type="signal peptide" evidence="2">
    <location>
        <begin position="1"/>
        <end position="30"/>
    </location>
</feature>
<proteinExistence type="predicted"/>
<comment type="caution">
    <text evidence="3">The sequence shown here is derived from an EMBL/GenBank/DDBJ whole genome shotgun (WGS) entry which is preliminary data.</text>
</comment>